<evidence type="ECO:0000313" key="2">
    <source>
        <dbReference type="Proteomes" id="UP001060215"/>
    </source>
</evidence>
<dbReference type="EMBL" id="CM045765">
    <property type="protein sequence ID" value="KAI7999221.1"/>
    <property type="molecule type" value="Genomic_DNA"/>
</dbReference>
<dbReference type="Proteomes" id="UP001060215">
    <property type="component" value="Chromosome 8"/>
</dbReference>
<reference evidence="1 2" key="1">
    <citation type="journal article" date="2022" name="Plant J.">
        <title>Chromosome-level genome of Camellia lanceoleosa provides a valuable resource for understanding genome evolution and self-incompatibility.</title>
        <authorList>
            <person name="Gong W."/>
            <person name="Xiao S."/>
            <person name="Wang L."/>
            <person name="Liao Z."/>
            <person name="Chang Y."/>
            <person name="Mo W."/>
            <person name="Hu G."/>
            <person name="Li W."/>
            <person name="Zhao G."/>
            <person name="Zhu H."/>
            <person name="Hu X."/>
            <person name="Ji K."/>
            <person name="Xiang X."/>
            <person name="Song Q."/>
            <person name="Yuan D."/>
            <person name="Jin S."/>
            <person name="Zhang L."/>
        </authorList>
    </citation>
    <scope>NUCLEOTIDE SEQUENCE [LARGE SCALE GENOMIC DNA]</scope>
    <source>
        <strain evidence="1">SQ_2022a</strain>
    </source>
</reference>
<organism evidence="1 2">
    <name type="scientific">Camellia lanceoleosa</name>
    <dbReference type="NCBI Taxonomy" id="1840588"/>
    <lineage>
        <taxon>Eukaryota</taxon>
        <taxon>Viridiplantae</taxon>
        <taxon>Streptophyta</taxon>
        <taxon>Embryophyta</taxon>
        <taxon>Tracheophyta</taxon>
        <taxon>Spermatophyta</taxon>
        <taxon>Magnoliopsida</taxon>
        <taxon>eudicotyledons</taxon>
        <taxon>Gunneridae</taxon>
        <taxon>Pentapetalae</taxon>
        <taxon>asterids</taxon>
        <taxon>Ericales</taxon>
        <taxon>Theaceae</taxon>
        <taxon>Camellia</taxon>
    </lineage>
</organism>
<name>A0ACC0GDK4_9ERIC</name>
<sequence length="138" mass="15029">MGKLLGINYKGKEEEVLTKILDLEAKDRVRRFGLAFDSVLGAAWFATCWVCITKKSAGYNTGVQPAGCATCWVCMLLGITVRNACCVVNLARQRAPNQVPCSNRRMYAFWDGFHPTEAAHVLVAASAYNALTPLISAA</sequence>
<protein>
    <submittedName>
        <fullName evidence="1">GDSL esterase/lipase</fullName>
    </submittedName>
</protein>
<gene>
    <name evidence="1" type="ORF">LOK49_LG09G01696</name>
</gene>
<evidence type="ECO:0000313" key="1">
    <source>
        <dbReference type="EMBL" id="KAI7999221.1"/>
    </source>
</evidence>
<proteinExistence type="predicted"/>
<keyword evidence="2" id="KW-1185">Reference proteome</keyword>
<comment type="caution">
    <text evidence="1">The sequence shown here is derived from an EMBL/GenBank/DDBJ whole genome shotgun (WGS) entry which is preliminary data.</text>
</comment>
<accession>A0ACC0GDK4</accession>